<sequence>MYWAHPQYTTLHVHYTQMPQYEAFLLCSARYALPPTPAFVARLPALPLRYHH</sequence>
<dbReference type="EMBL" id="KI964682">
    <property type="protein sequence ID" value="EUC30926.1"/>
    <property type="molecule type" value="Genomic_DNA"/>
</dbReference>
<organism evidence="1 2">
    <name type="scientific">Cochliobolus carbonum (strain 26-R-13)</name>
    <name type="common">Maize leaf spot fungus</name>
    <name type="synonym">Bipolaris zeicola</name>
    <dbReference type="NCBI Taxonomy" id="930089"/>
    <lineage>
        <taxon>Eukaryota</taxon>
        <taxon>Fungi</taxon>
        <taxon>Dikarya</taxon>
        <taxon>Ascomycota</taxon>
        <taxon>Pezizomycotina</taxon>
        <taxon>Dothideomycetes</taxon>
        <taxon>Pleosporomycetidae</taxon>
        <taxon>Pleosporales</taxon>
        <taxon>Pleosporineae</taxon>
        <taxon>Pleosporaceae</taxon>
        <taxon>Bipolaris</taxon>
    </lineage>
</organism>
<gene>
    <name evidence="1" type="ORF">COCCADRAFT_102569</name>
</gene>
<evidence type="ECO:0000313" key="1">
    <source>
        <dbReference type="EMBL" id="EUC30926.1"/>
    </source>
</evidence>
<dbReference type="AlphaFoldDB" id="W6YHX9"/>
<dbReference type="Proteomes" id="UP000053841">
    <property type="component" value="Unassembled WGS sequence"/>
</dbReference>
<dbReference type="KEGG" id="bze:COCCADRAFT_102569"/>
<dbReference type="GeneID" id="19142594"/>
<protein>
    <submittedName>
        <fullName evidence="1">Uncharacterized protein</fullName>
    </submittedName>
</protein>
<name>W6YHX9_COCC2</name>
<reference evidence="1 2" key="1">
    <citation type="journal article" date="2013" name="PLoS Genet.">
        <title>Comparative genome structure, secondary metabolite, and effector coding capacity across Cochliobolus pathogens.</title>
        <authorList>
            <person name="Condon B.J."/>
            <person name="Leng Y."/>
            <person name="Wu D."/>
            <person name="Bushley K.E."/>
            <person name="Ohm R.A."/>
            <person name="Otillar R."/>
            <person name="Martin J."/>
            <person name="Schackwitz W."/>
            <person name="Grimwood J."/>
            <person name="MohdZainudin N."/>
            <person name="Xue C."/>
            <person name="Wang R."/>
            <person name="Manning V.A."/>
            <person name="Dhillon B."/>
            <person name="Tu Z.J."/>
            <person name="Steffenson B.J."/>
            <person name="Salamov A."/>
            <person name="Sun H."/>
            <person name="Lowry S."/>
            <person name="LaButti K."/>
            <person name="Han J."/>
            <person name="Copeland A."/>
            <person name="Lindquist E."/>
            <person name="Barry K."/>
            <person name="Schmutz J."/>
            <person name="Baker S.E."/>
            <person name="Ciuffetti L.M."/>
            <person name="Grigoriev I.V."/>
            <person name="Zhong S."/>
            <person name="Turgeon B.G."/>
        </authorList>
    </citation>
    <scope>NUCLEOTIDE SEQUENCE [LARGE SCALE GENOMIC DNA]</scope>
    <source>
        <strain evidence="1 2">26-R-13</strain>
    </source>
</reference>
<proteinExistence type="predicted"/>
<accession>W6YHX9</accession>
<dbReference type="RefSeq" id="XP_007714772.1">
    <property type="nucleotide sequence ID" value="XM_007716582.1"/>
</dbReference>
<dbReference type="HOGENOM" id="CLU_3086889_0_0_1"/>
<keyword evidence="2" id="KW-1185">Reference proteome</keyword>
<evidence type="ECO:0000313" key="2">
    <source>
        <dbReference type="Proteomes" id="UP000053841"/>
    </source>
</evidence>